<feature type="transmembrane region" description="Helical" evidence="8">
    <location>
        <begin position="16"/>
        <end position="37"/>
    </location>
</feature>
<organism evidence="11 12">
    <name type="scientific">Methylophaga thalassica</name>
    <dbReference type="NCBI Taxonomy" id="40223"/>
    <lineage>
        <taxon>Bacteria</taxon>
        <taxon>Pseudomonadati</taxon>
        <taxon>Pseudomonadota</taxon>
        <taxon>Gammaproteobacteria</taxon>
        <taxon>Thiotrichales</taxon>
        <taxon>Piscirickettsiaceae</taxon>
        <taxon>Methylophaga</taxon>
    </lineage>
</organism>
<name>A0ABQ5TUC0_9GAMM</name>
<reference evidence="11" key="1">
    <citation type="journal article" date="2014" name="Int. J. Syst. Evol. Microbiol.">
        <title>Complete genome of a new Firmicutes species belonging to the dominant human colonic microbiota ('Ruminococcus bicirculans') reveals two chromosomes and a selective capacity to utilize plant glucans.</title>
        <authorList>
            <consortium name="NISC Comparative Sequencing Program"/>
            <person name="Wegmann U."/>
            <person name="Louis P."/>
            <person name="Goesmann A."/>
            <person name="Henrissat B."/>
            <person name="Duncan S.H."/>
            <person name="Flint H.J."/>
        </authorList>
    </citation>
    <scope>NUCLEOTIDE SEQUENCE</scope>
    <source>
        <strain evidence="11">NBRC 102424</strain>
    </source>
</reference>
<comment type="subcellular location">
    <subcellularLocation>
        <location evidence="1">Cell membrane</location>
        <topology evidence="1">Multi-pass membrane protein</topology>
    </subcellularLocation>
</comment>
<evidence type="ECO:0000256" key="1">
    <source>
        <dbReference type="ARBA" id="ARBA00004651"/>
    </source>
</evidence>
<proteinExistence type="predicted"/>
<feature type="transmembrane region" description="Helical" evidence="8">
    <location>
        <begin position="265"/>
        <end position="285"/>
    </location>
</feature>
<accession>A0ABQ5TUC0</accession>
<keyword evidence="5 8" id="KW-0812">Transmembrane</keyword>
<dbReference type="InterPro" id="IPR004501">
    <property type="entry name" value="PTS_EIIC_3"/>
</dbReference>
<dbReference type="SMART" id="SM00052">
    <property type="entry name" value="EAL"/>
    <property type="match status" value="1"/>
</dbReference>
<dbReference type="InterPro" id="IPR003352">
    <property type="entry name" value="PTS_EIIC"/>
</dbReference>
<keyword evidence="2" id="KW-0813">Transport</keyword>
<evidence type="ECO:0000256" key="2">
    <source>
        <dbReference type="ARBA" id="ARBA00022448"/>
    </source>
</evidence>
<feature type="transmembrane region" description="Helical" evidence="8">
    <location>
        <begin position="101"/>
        <end position="121"/>
    </location>
</feature>
<evidence type="ECO:0000259" key="10">
    <source>
        <dbReference type="PROSITE" id="PS51105"/>
    </source>
</evidence>
<dbReference type="InterPro" id="IPR035919">
    <property type="entry name" value="EAL_sf"/>
</dbReference>
<evidence type="ECO:0000256" key="6">
    <source>
        <dbReference type="ARBA" id="ARBA00022989"/>
    </source>
</evidence>
<evidence type="ECO:0000256" key="8">
    <source>
        <dbReference type="SAM" id="Phobius"/>
    </source>
</evidence>
<evidence type="ECO:0000256" key="5">
    <source>
        <dbReference type="ARBA" id="ARBA00022692"/>
    </source>
</evidence>
<keyword evidence="6 8" id="KW-1133">Transmembrane helix</keyword>
<dbReference type="Pfam" id="PF00563">
    <property type="entry name" value="EAL"/>
    <property type="match status" value="1"/>
</dbReference>
<dbReference type="PANTHER" id="PTHR33121">
    <property type="entry name" value="CYCLIC DI-GMP PHOSPHODIESTERASE PDEF"/>
    <property type="match status" value="1"/>
</dbReference>
<feature type="transmembrane region" description="Helical" evidence="8">
    <location>
        <begin position="210"/>
        <end position="231"/>
    </location>
</feature>
<gene>
    <name evidence="11" type="ORF">GCM10007891_08750</name>
</gene>
<dbReference type="CDD" id="cd01948">
    <property type="entry name" value="EAL"/>
    <property type="match status" value="1"/>
</dbReference>
<dbReference type="PROSITE" id="PS51105">
    <property type="entry name" value="PTS_EIIC_TYPE_3"/>
    <property type="match status" value="1"/>
</dbReference>
<keyword evidence="7 8" id="KW-0472">Membrane</keyword>
<feature type="transmembrane region" description="Helical" evidence="8">
    <location>
        <begin position="374"/>
        <end position="392"/>
    </location>
</feature>
<dbReference type="PROSITE" id="PS50883">
    <property type="entry name" value="EAL"/>
    <property type="match status" value="1"/>
</dbReference>
<feature type="domain" description="PTS EIIC type-3" evidence="10">
    <location>
        <begin position="1"/>
        <end position="391"/>
    </location>
</feature>
<evidence type="ECO:0000313" key="11">
    <source>
        <dbReference type="EMBL" id="GLP99021.1"/>
    </source>
</evidence>
<dbReference type="SUPFAM" id="SSF141868">
    <property type="entry name" value="EAL domain-like"/>
    <property type="match status" value="1"/>
</dbReference>
<dbReference type="EMBL" id="BSND01000003">
    <property type="protein sequence ID" value="GLP99021.1"/>
    <property type="molecule type" value="Genomic_DNA"/>
</dbReference>
<dbReference type="InterPro" id="IPR050706">
    <property type="entry name" value="Cyclic-di-GMP_PDE-like"/>
</dbReference>
<feature type="domain" description="EAL" evidence="9">
    <location>
        <begin position="435"/>
        <end position="688"/>
    </location>
</feature>
<evidence type="ECO:0000256" key="4">
    <source>
        <dbReference type="ARBA" id="ARBA00022597"/>
    </source>
</evidence>
<dbReference type="Pfam" id="PF02378">
    <property type="entry name" value="PTS_EIIC"/>
    <property type="match status" value="1"/>
</dbReference>
<feature type="transmembrane region" description="Helical" evidence="8">
    <location>
        <begin position="167"/>
        <end position="190"/>
    </location>
</feature>
<evidence type="ECO:0000259" key="9">
    <source>
        <dbReference type="PROSITE" id="PS50883"/>
    </source>
</evidence>
<dbReference type="InterPro" id="IPR001633">
    <property type="entry name" value="EAL_dom"/>
</dbReference>
<sequence>MKQRMLLWIVATRNSFVSLLPLTFLRVTLDLLIYLPWPAYQQLMSSLFGASWKNPLLSISELTFSFFALALTAIISVQLVYRLNSNSNSNSESDMPTPLMVAISAAINYIIVTSLLGYSAIEFSMESMLLAVILGIATAEMICWLTHKRLLDLLHLSVESDTAFYNAMRLTPTIVIVGVFFFVVAAFINLLPDFPDVYDGLTHWAQAEGYGAWILSTLTVLVNQGLWFIGVHGGIAIQSYHDGAFFIHDVTAISADWVTRPVYDSFVLIGGSGATLGLVIAILITTRRGMQNKVAKISIIPSLFNINDILIYGLPIVLNPRYLIPFFMVPLSLMAISLLAFQSGLVHVVNPGSVTWTTPPILSAWLLTESWYGVALQLLTISISTLLYLPFVRKAEIYRHQQEQLAFEEATNTIIHNGQTKQQIISRQDKVGMIARDLVYDLRQAIYHDELTVVYQPKHHRAGHIVGVEALVRWTHPRYGFVSPAMLVMLAEDSGDINKLGRWVFEHCCIAKAKWNALGHQNLTMAINISPLQLSDNALPTFLSGCVTKYGLHPEEIELEITESSEISDSQQVEKILQEISDIGIHLAMDDFGMGYSSLLHMRRFKVNAIKIDGSITRDVLTNSTNADIIRTISALGKAQKVSVVAEYVETKDQREALLEMGCDIFQGYYHSPPLKPEDCPGYFLSHRHEGAE</sequence>
<dbReference type="PANTHER" id="PTHR33121:SF71">
    <property type="entry name" value="OXYGEN SENSOR PROTEIN DOSP"/>
    <property type="match status" value="1"/>
</dbReference>
<keyword evidence="3" id="KW-1003">Cell membrane</keyword>
<feature type="transmembrane region" description="Helical" evidence="8">
    <location>
        <begin position="322"/>
        <end position="341"/>
    </location>
</feature>
<protein>
    <submittedName>
        <fullName evidence="11">PTS lactose transporter subunit IIC</fullName>
    </submittedName>
</protein>
<feature type="transmembrane region" description="Helical" evidence="8">
    <location>
        <begin position="297"/>
        <end position="316"/>
    </location>
</feature>
<evidence type="ECO:0000313" key="12">
    <source>
        <dbReference type="Proteomes" id="UP001161423"/>
    </source>
</evidence>
<feature type="transmembrane region" description="Helical" evidence="8">
    <location>
        <begin position="57"/>
        <end position="81"/>
    </location>
</feature>
<dbReference type="RefSeq" id="WP_284722554.1">
    <property type="nucleotide sequence ID" value="NZ_BSND01000003.1"/>
</dbReference>
<keyword evidence="4" id="KW-0762">Sugar transport</keyword>
<comment type="caution">
    <text evidence="11">The sequence shown here is derived from an EMBL/GenBank/DDBJ whole genome shotgun (WGS) entry which is preliminary data.</text>
</comment>
<dbReference type="Proteomes" id="UP001161423">
    <property type="component" value="Unassembled WGS sequence"/>
</dbReference>
<evidence type="ECO:0000256" key="3">
    <source>
        <dbReference type="ARBA" id="ARBA00022475"/>
    </source>
</evidence>
<evidence type="ECO:0000256" key="7">
    <source>
        <dbReference type="ARBA" id="ARBA00023136"/>
    </source>
</evidence>
<keyword evidence="12" id="KW-1185">Reference proteome</keyword>
<reference evidence="11" key="2">
    <citation type="submission" date="2023-01" db="EMBL/GenBank/DDBJ databases">
        <title>Draft genome sequence of Methylophaga thalassica strain NBRC 102424.</title>
        <authorList>
            <person name="Sun Q."/>
            <person name="Mori K."/>
        </authorList>
    </citation>
    <scope>NUCLEOTIDE SEQUENCE</scope>
    <source>
        <strain evidence="11">NBRC 102424</strain>
    </source>
</reference>
<dbReference type="Gene3D" id="3.20.20.450">
    <property type="entry name" value="EAL domain"/>
    <property type="match status" value="1"/>
</dbReference>
<feature type="transmembrane region" description="Helical" evidence="8">
    <location>
        <begin position="127"/>
        <end position="146"/>
    </location>
</feature>